<dbReference type="SUPFAM" id="SSF55785">
    <property type="entry name" value="PYP-like sensor domain (PAS domain)"/>
    <property type="match status" value="6"/>
</dbReference>
<dbReference type="EMBL" id="FNRD01000014">
    <property type="protein sequence ID" value="SEA98344.1"/>
    <property type="molecule type" value="Genomic_DNA"/>
</dbReference>
<feature type="domain" description="PAS" evidence="7">
    <location>
        <begin position="650"/>
        <end position="694"/>
    </location>
</feature>
<dbReference type="GO" id="GO:0004673">
    <property type="term" value="F:protein histidine kinase activity"/>
    <property type="evidence" value="ECO:0007669"/>
    <property type="project" value="UniProtKB-EC"/>
</dbReference>
<name>A0A1H4FM21_9FLAO</name>
<dbReference type="InterPro" id="IPR052162">
    <property type="entry name" value="Sensor_kinase/Photoreceptor"/>
</dbReference>
<comment type="catalytic activity">
    <reaction evidence="1">
        <text>ATP + protein L-histidine = ADP + protein N-phospho-L-histidine.</text>
        <dbReference type="EC" id="2.7.13.3"/>
    </reaction>
</comment>
<dbReference type="OrthoDB" id="5522855at2"/>
<feature type="domain" description="PAC" evidence="8">
    <location>
        <begin position="222"/>
        <end position="273"/>
    </location>
</feature>
<dbReference type="Gene3D" id="3.30.565.10">
    <property type="entry name" value="Histidine kinase-like ATPase, C-terminal domain"/>
    <property type="match status" value="1"/>
</dbReference>
<dbReference type="Pfam" id="PF02518">
    <property type="entry name" value="HATPase_c"/>
    <property type="match status" value="1"/>
</dbReference>
<dbReference type="InterPro" id="IPR013767">
    <property type="entry name" value="PAS_fold"/>
</dbReference>
<reference evidence="10" key="1">
    <citation type="submission" date="2016-10" db="EMBL/GenBank/DDBJ databases">
        <authorList>
            <person name="Varghese N."/>
            <person name="Submissions S."/>
        </authorList>
    </citation>
    <scope>NUCLEOTIDE SEQUENCE [LARGE SCALE GENOMIC DNA]</scope>
    <source>
        <strain evidence="10">DSM 22376</strain>
    </source>
</reference>
<proteinExistence type="predicted"/>
<evidence type="ECO:0000259" key="8">
    <source>
        <dbReference type="PROSITE" id="PS50113"/>
    </source>
</evidence>
<evidence type="ECO:0000259" key="7">
    <source>
        <dbReference type="PROSITE" id="PS50112"/>
    </source>
</evidence>
<dbReference type="InterPro" id="IPR003594">
    <property type="entry name" value="HATPase_dom"/>
</dbReference>
<dbReference type="InterPro" id="IPR000700">
    <property type="entry name" value="PAS-assoc_C"/>
</dbReference>
<dbReference type="PROSITE" id="PS50113">
    <property type="entry name" value="PAC"/>
    <property type="match status" value="4"/>
</dbReference>
<keyword evidence="5" id="KW-0418">Kinase</keyword>
<dbReference type="CDD" id="cd00130">
    <property type="entry name" value="PAS"/>
    <property type="match status" value="4"/>
</dbReference>
<dbReference type="PRINTS" id="PR00344">
    <property type="entry name" value="BCTRLSENSOR"/>
</dbReference>
<keyword evidence="10" id="KW-1185">Reference proteome</keyword>
<dbReference type="Pfam" id="PF08447">
    <property type="entry name" value="PAS_3"/>
    <property type="match status" value="2"/>
</dbReference>
<keyword evidence="4" id="KW-0808">Transferase</keyword>
<dbReference type="AlphaFoldDB" id="A0A1H4FM21"/>
<feature type="domain" description="PAS" evidence="7">
    <location>
        <begin position="274"/>
        <end position="347"/>
    </location>
</feature>
<dbReference type="STRING" id="150146.SAMN05443667_11419"/>
<dbReference type="Pfam" id="PF08448">
    <property type="entry name" value="PAS_4"/>
    <property type="match status" value="1"/>
</dbReference>
<evidence type="ECO:0000259" key="6">
    <source>
        <dbReference type="PROSITE" id="PS50109"/>
    </source>
</evidence>
<evidence type="ECO:0000256" key="2">
    <source>
        <dbReference type="ARBA" id="ARBA00012438"/>
    </source>
</evidence>
<dbReference type="PROSITE" id="PS50109">
    <property type="entry name" value="HIS_KIN"/>
    <property type="match status" value="1"/>
</dbReference>
<feature type="domain" description="PAS" evidence="7">
    <location>
        <begin position="523"/>
        <end position="593"/>
    </location>
</feature>
<dbReference type="Proteomes" id="UP000198951">
    <property type="component" value="Unassembled WGS sequence"/>
</dbReference>
<dbReference type="InterPro" id="IPR001610">
    <property type="entry name" value="PAC"/>
</dbReference>
<evidence type="ECO:0000313" key="9">
    <source>
        <dbReference type="EMBL" id="SEA98344.1"/>
    </source>
</evidence>
<feature type="domain" description="PAC" evidence="8">
    <location>
        <begin position="470"/>
        <end position="522"/>
    </location>
</feature>
<dbReference type="InterPro" id="IPR013656">
    <property type="entry name" value="PAS_4"/>
</dbReference>
<dbReference type="RefSeq" id="WP_091092810.1">
    <property type="nucleotide sequence ID" value="NZ_FNRD01000014.1"/>
</dbReference>
<dbReference type="PROSITE" id="PS50112">
    <property type="entry name" value="PAS"/>
    <property type="match status" value="3"/>
</dbReference>
<evidence type="ECO:0000256" key="3">
    <source>
        <dbReference type="ARBA" id="ARBA00022553"/>
    </source>
</evidence>
<feature type="domain" description="PAC" evidence="8">
    <location>
        <begin position="739"/>
        <end position="790"/>
    </location>
</feature>
<sequence>MSYLKKEFYELLKTDISIFDFIQEWGSDGISYRDIEQKEKEWISSKFWSTIGYDPQEMSNNTSWQNIIHPEDLKKASAVPVNEVDTILRFNHKMGGITSLRYRAMPIKDNEGNTFRILSGHTKISHQEESHEQVAVLKEKTGSRIKAKEFLEKCNQAARIGYWEVDLLNQNLYWSDMTKEIHEAPQNYEPDLDTAINFYKEGEYRDLITTSFGLTVSKGIPYDHELQIKTLNGNTRWVRSIGQAVFSEDVCTRIYGTFQDITLFKEANLQLTQEKEKLLSVLEGTNAGTWEWNIQTGETSYNELWANIIGYSLNELKPISIQTWIDLVHPDDLILSNEKLKDCFDKKTEYYHSEYRIKHKNGHWIWILDKGKIISWTDDDKPLMMFGTQYDITEQKKIIDRNIVFIEETPTAIAMFDTKMCYLASSEKWKVDYSLEDKVIIGTSHYDLFPEIGEEWKQIHEKCLKGVTDKRDEDKFVRKDGRIQWLEWEIKPWYNDNGTVGGIIMYTADITARKKTEEQLRISEAAFRGNFENAAIGMALLDEKGKWLKVNHTLCTMLGFSEEELMNQTFQDITHPADLEADLKLLEELVKGNRSFYHMEKRYICKNGRIINIILAASLVRNENNEPLYFISQIIDITPQKKAEQELADTISKIQGLIESSTQVSIIETDINGIITTFNKGSENLLGYKKEEILFHQTPLLIHLKKEIETRANELSIEHNETVEGFDVFTHAANKGDYDTREWTYVKKDGTELPVQLTVTAVKTDGNITGYLGIAVDISYIKKTEKEIQSLLHVTKDQNERLKNFAHIVSHNLRSHSGNITMMLDLLAFEHPELSENEFIQLLNTASNNLKETITHLNEVVLMNNSIAENLQNLRLYEFMENTIRNISTIAAEADVTIYNHIDPTISIQAIPAYLESILLNFITNGIKYRTAERESFVKVYCTITDDYVVVHIEDNGIGINMKKNRGKLFGMYKTFHTNEDARGIGLFITKNQVEAIGGKIEVESEENKGTTFKTYFKYEKD</sequence>
<dbReference type="NCBIfam" id="TIGR00229">
    <property type="entry name" value="sensory_box"/>
    <property type="match status" value="4"/>
</dbReference>
<dbReference type="SMART" id="SM00086">
    <property type="entry name" value="PAC"/>
    <property type="match status" value="6"/>
</dbReference>
<feature type="domain" description="PAC" evidence="8">
    <location>
        <begin position="597"/>
        <end position="649"/>
    </location>
</feature>
<organism evidence="9 10">
    <name type="scientific">Flavobacterium gillisiae</name>
    <dbReference type="NCBI Taxonomy" id="150146"/>
    <lineage>
        <taxon>Bacteria</taxon>
        <taxon>Pseudomonadati</taxon>
        <taxon>Bacteroidota</taxon>
        <taxon>Flavobacteriia</taxon>
        <taxon>Flavobacteriales</taxon>
        <taxon>Flavobacteriaceae</taxon>
        <taxon>Flavobacterium</taxon>
    </lineage>
</organism>
<dbReference type="Pfam" id="PF00989">
    <property type="entry name" value="PAS"/>
    <property type="match status" value="1"/>
</dbReference>
<dbReference type="InterPro" id="IPR005467">
    <property type="entry name" value="His_kinase_dom"/>
</dbReference>
<dbReference type="PANTHER" id="PTHR43304:SF1">
    <property type="entry name" value="PAC DOMAIN-CONTAINING PROTEIN"/>
    <property type="match status" value="1"/>
</dbReference>
<protein>
    <recommendedName>
        <fullName evidence="2">histidine kinase</fullName>
        <ecNumber evidence="2">2.7.13.3</ecNumber>
    </recommendedName>
</protein>
<evidence type="ECO:0000256" key="5">
    <source>
        <dbReference type="ARBA" id="ARBA00022777"/>
    </source>
</evidence>
<dbReference type="EC" id="2.7.13.3" evidence="2"/>
<evidence type="ECO:0000256" key="4">
    <source>
        <dbReference type="ARBA" id="ARBA00022679"/>
    </source>
</evidence>
<dbReference type="Pfam" id="PF13426">
    <property type="entry name" value="PAS_9"/>
    <property type="match status" value="1"/>
</dbReference>
<dbReference type="PANTHER" id="PTHR43304">
    <property type="entry name" value="PHYTOCHROME-LIKE PROTEIN CPH1"/>
    <property type="match status" value="1"/>
</dbReference>
<evidence type="ECO:0000313" key="10">
    <source>
        <dbReference type="Proteomes" id="UP000198951"/>
    </source>
</evidence>
<gene>
    <name evidence="9" type="ORF">SAMN05443667_11419</name>
</gene>
<dbReference type="SUPFAM" id="SSF55874">
    <property type="entry name" value="ATPase domain of HSP90 chaperone/DNA topoisomerase II/histidine kinase"/>
    <property type="match status" value="1"/>
</dbReference>
<dbReference type="SMART" id="SM00091">
    <property type="entry name" value="PAS"/>
    <property type="match status" value="4"/>
</dbReference>
<dbReference type="InterPro" id="IPR036890">
    <property type="entry name" value="HATPase_C_sf"/>
</dbReference>
<dbReference type="InterPro" id="IPR000014">
    <property type="entry name" value="PAS"/>
</dbReference>
<dbReference type="InterPro" id="IPR035965">
    <property type="entry name" value="PAS-like_dom_sf"/>
</dbReference>
<accession>A0A1H4FM21</accession>
<keyword evidence="3" id="KW-0597">Phosphoprotein</keyword>
<evidence type="ECO:0000256" key="1">
    <source>
        <dbReference type="ARBA" id="ARBA00000085"/>
    </source>
</evidence>
<feature type="domain" description="Histidine kinase" evidence="6">
    <location>
        <begin position="808"/>
        <end position="1021"/>
    </location>
</feature>
<dbReference type="Gene3D" id="3.30.450.20">
    <property type="entry name" value="PAS domain"/>
    <property type="match status" value="6"/>
</dbReference>
<dbReference type="InterPro" id="IPR004358">
    <property type="entry name" value="Sig_transdc_His_kin-like_C"/>
</dbReference>
<dbReference type="GO" id="GO:0006355">
    <property type="term" value="P:regulation of DNA-templated transcription"/>
    <property type="evidence" value="ECO:0007669"/>
    <property type="project" value="InterPro"/>
</dbReference>
<dbReference type="SMART" id="SM00387">
    <property type="entry name" value="HATPase_c"/>
    <property type="match status" value="1"/>
</dbReference>
<dbReference type="InterPro" id="IPR013655">
    <property type="entry name" value="PAS_fold_3"/>
</dbReference>